<evidence type="ECO:0000256" key="1">
    <source>
        <dbReference type="SAM" id="MobiDB-lite"/>
    </source>
</evidence>
<dbReference type="EMBL" id="CDMZ01000912">
    <property type="protein sequence ID" value="CEM23878.1"/>
    <property type="molecule type" value="Genomic_DNA"/>
</dbReference>
<dbReference type="AlphaFoldDB" id="A0A0G4G5P3"/>
<feature type="region of interest" description="Disordered" evidence="1">
    <location>
        <begin position="22"/>
        <end position="77"/>
    </location>
</feature>
<feature type="compositionally biased region" description="Low complexity" evidence="1">
    <location>
        <begin position="429"/>
        <end position="442"/>
    </location>
</feature>
<protein>
    <submittedName>
        <fullName evidence="2">Uncharacterized protein</fullName>
    </submittedName>
</protein>
<gene>
    <name evidence="2" type="ORF">Cvel_20403</name>
</gene>
<organism evidence="2">
    <name type="scientific">Chromera velia CCMP2878</name>
    <dbReference type="NCBI Taxonomy" id="1169474"/>
    <lineage>
        <taxon>Eukaryota</taxon>
        <taxon>Sar</taxon>
        <taxon>Alveolata</taxon>
        <taxon>Colpodellida</taxon>
        <taxon>Chromeraceae</taxon>
        <taxon>Chromera</taxon>
    </lineage>
</organism>
<proteinExistence type="predicted"/>
<feature type="compositionally biased region" description="Low complexity" evidence="1">
    <location>
        <begin position="389"/>
        <end position="401"/>
    </location>
</feature>
<reference evidence="2" key="1">
    <citation type="submission" date="2014-11" db="EMBL/GenBank/DDBJ databases">
        <authorList>
            <person name="Otto D Thomas"/>
            <person name="Naeem Raeece"/>
        </authorList>
    </citation>
    <scope>NUCLEOTIDE SEQUENCE</scope>
</reference>
<sequence>MAPKEIPASLSKAELLKQLELMKQQNDKLREEVEHPAGDSEDGGVAGDPASSSSALASRKRRHSGPPRGAEEEIRRKRGRPVVMCEHAIPKRHCFVCKNKKPETSPREGQQGATETEGDSKPKRKKPRASLCRHGLEKSSGECVDCYTSLKKSKEARPRCEHGTPKDRCCRCRGTGPQACVHRRRKEECTICQGSQVCEHGRRRYRCLDCKGRGICEHGGQKFRCMKCQGGGICVHGKRRFVCVECGGKGLCEHKAQKGLCMQCPCAAHSVPRFLCTECGGKGPCEHGGWWKVCAQCTEKRALYKAGMRRPRKRCEHGKEKGKCRFCKELANPLETLGVSDDLGGISPAGNARGSSRGGQERGSSTHPPSASASASASAAASGRPERVPQSSSHQPQLPSHAVAPTSVYVVEQMGGIGGGLMQLAPAQEGHPSASESHSGPHSSLVLASVVPIQTQQQGLPPHALPALPHHLLHTAAQGDFMQAEHQQEDFEEEEDEKE</sequence>
<feature type="compositionally biased region" description="Low complexity" evidence="1">
    <location>
        <begin position="362"/>
        <end position="382"/>
    </location>
</feature>
<name>A0A0G4G5P3_9ALVE</name>
<evidence type="ECO:0000313" key="2">
    <source>
        <dbReference type="EMBL" id="CEM23878.1"/>
    </source>
</evidence>
<feature type="region of interest" description="Disordered" evidence="1">
    <location>
        <begin position="421"/>
        <end position="442"/>
    </location>
</feature>
<feature type="region of interest" description="Disordered" evidence="1">
    <location>
        <begin position="338"/>
        <end position="401"/>
    </location>
</feature>
<feature type="region of interest" description="Disordered" evidence="1">
    <location>
        <begin position="100"/>
        <end position="131"/>
    </location>
</feature>
<dbReference type="VEuPathDB" id="CryptoDB:Cvel_20403"/>
<feature type="compositionally biased region" description="Basic and acidic residues" evidence="1">
    <location>
        <begin position="25"/>
        <end position="38"/>
    </location>
</feature>
<accession>A0A0G4G5P3</accession>